<feature type="transmembrane region" description="Helical" evidence="7">
    <location>
        <begin position="345"/>
        <end position="366"/>
    </location>
</feature>
<feature type="transmembrane region" description="Helical" evidence="7">
    <location>
        <begin position="106"/>
        <end position="126"/>
    </location>
</feature>
<evidence type="ECO:0000256" key="3">
    <source>
        <dbReference type="ARBA" id="ARBA00022475"/>
    </source>
</evidence>
<keyword evidence="6 7" id="KW-0472">Membrane</keyword>
<dbReference type="OrthoDB" id="4167046at2"/>
<feature type="transmembrane region" description="Helical" evidence="7">
    <location>
        <begin position="290"/>
        <end position="308"/>
    </location>
</feature>
<comment type="caution">
    <text evidence="9">The sequence shown here is derived from an EMBL/GenBank/DDBJ whole genome shotgun (WGS) entry which is preliminary data.</text>
</comment>
<feature type="transmembrane region" description="Helical" evidence="7">
    <location>
        <begin position="132"/>
        <end position="151"/>
    </location>
</feature>
<keyword evidence="5 7" id="KW-1133">Transmembrane helix</keyword>
<feature type="transmembrane region" description="Helical" evidence="7">
    <location>
        <begin position="20"/>
        <end position="42"/>
    </location>
</feature>
<accession>A0A4S4BF42</accession>
<dbReference type="InterPro" id="IPR000620">
    <property type="entry name" value="EamA_dom"/>
</dbReference>
<evidence type="ECO:0000256" key="4">
    <source>
        <dbReference type="ARBA" id="ARBA00022692"/>
    </source>
</evidence>
<feature type="domain" description="EamA" evidence="8">
    <location>
        <begin position="286"/>
        <end position="360"/>
    </location>
</feature>
<evidence type="ECO:0000256" key="5">
    <source>
        <dbReference type="ARBA" id="ARBA00022989"/>
    </source>
</evidence>
<gene>
    <name evidence="9" type="ORF">E6C55_31380</name>
</gene>
<dbReference type="PANTHER" id="PTHR42920:SF11">
    <property type="entry name" value="INNER MEMBRANE PROTEIN YTFF"/>
    <property type="match status" value="1"/>
</dbReference>
<evidence type="ECO:0000256" key="6">
    <source>
        <dbReference type="ARBA" id="ARBA00023136"/>
    </source>
</evidence>
<dbReference type="Proteomes" id="UP000310636">
    <property type="component" value="Unassembled WGS sequence"/>
</dbReference>
<evidence type="ECO:0000313" key="10">
    <source>
        <dbReference type="Proteomes" id="UP000310636"/>
    </source>
</evidence>
<evidence type="ECO:0000256" key="1">
    <source>
        <dbReference type="ARBA" id="ARBA00004651"/>
    </source>
</evidence>
<evidence type="ECO:0000256" key="2">
    <source>
        <dbReference type="ARBA" id="ARBA00007362"/>
    </source>
</evidence>
<dbReference type="PANTHER" id="PTHR42920">
    <property type="entry name" value="OS03G0707200 PROTEIN-RELATED"/>
    <property type="match status" value="1"/>
</dbReference>
<dbReference type="Gene3D" id="1.10.3730.20">
    <property type="match status" value="1"/>
</dbReference>
<dbReference type="RefSeq" id="WP_136373794.1">
    <property type="nucleotide sequence ID" value="NZ_SSOB01000067.1"/>
</dbReference>
<dbReference type="InterPro" id="IPR051258">
    <property type="entry name" value="Diverse_Substrate_Transporter"/>
</dbReference>
<feature type="transmembrane region" description="Helical" evidence="7">
    <location>
        <begin position="320"/>
        <end position="339"/>
    </location>
</feature>
<dbReference type="GO" id="GO:0005886">
    <property type="term" value="C:plasma membrane"/>
    <property type="evidence" value="ECO:0007669"/>
    <property type="project" value="UniProtKB-SubCell"/>
</dbReference>
<dbReference type="EMBL" id="SSOB01000067">
    <property type="protein sequence ID" value="THF72903.1"/>
    <property type="molecule type" value="Genomic_DNA"/>
</dbReference>
<dbReference type="InterPro" id="IPR037185">
    <property type="entry name" value="EmrE-like"/>
</dbReference>
<organism evidence="9 10">
    <name type="scientific">Cohnella fermenti</name>
    <dbReference type="NCBI Taxonomy" id="2565925"/>
    <lineage>
        <taxon>Bacteria</taxon>
        <taxon>Bacillati</taxon>
        <taxon>Bacillota</taxon>
        <taxon>Bacilli</taxon>
        <taxon>Bacillales</taxon>
        <taxon>Paenibacillaceae</taxon>
        <taxon>Cohnella</taxon>
    </lineage>
</organism>
<feature type="transmembrane region" description="Helical" evidence="7">
    <location>
        <begin position="163"/>
        <end position="181"/>
    </location>
</feature>
<evidence type="ECO:0000256" key="7">
    <source>
        <dbReference type="SAM" id="Phobius"/>
    </source>
</evidence>
<dbReference type="Pfam" id="PF00892">
    <property type="entry name" value="EamA"/>
    <property type="match status" value="2"/>
</dbReference>
<comment type="similarity">
    <text evidence="2">Belongs to the EamA transporter family.</text>
</comment>
<proteinExistence type="inferred from homology"/>
<name>A0A4S4BF42_9BACL</name>
<protein>
    <submittedName>
        <fullName evidence="9">DMT family transporter</fullName>
    </submittedName>
</protein>
<keyword evidence="3" id="KW-1003">Cell membrane</keyword>
<keyword evidence="10" id="KW-1185">Reference proteome</keyword>
<keyword evidence="4 7" id="KW-0812">Transmembrane</keyword>
<feature type="transmembrane region" description="Helical" evidence="7">
    <location>
        <begin position="193"/>
        <end position="213"/>
    </location>
</feature>
<evidence type="ECO:0000259" key="8">
    <source>
        <dbReference type="Pfam" id="PF00892"/>
    </source>
</evidence>
<evidence type="ECO:0000313" key="9">
    <source>
        <dbReference type="EMBL" id="THF72903.1"/>
    </source>
</evidence>
<feature type="transmembrane region" description="Helical" evidence="7">
    <location>
        <begin position="220"/>
        <end position="239"/>
    </location>
</feature>
<feature type="domain" description="EamA" evidence="8">
    <location>
        <begin position="25"/>
        <end position="177"/>
    </location>
</feature>
<reference evidence="9 10" key="1">
    <citation type="submission" date="2019-04" db="EMBL/GenBank/DDBJ databases">
        <title>Cohnella sp. nov. isolated from preserved vegetables.</title>
        <authorList>
            <person name="Lin S.-Y."/>
            <person name="Hung M.-H."/>
            <person name="Young C.-C."/>
        </authorList>
    </citation>
    <scope>NUCLEOTIDE SEQUENCE [LARGE SCALE GENOMIC DNA]</scope>
    <source>
        <strain evidence="9 10">CC-MHH1044</strain>
    </source>
</reference>
<dbReference type="SUPFAM" id="SSF103481">
    <property type="entry name" value="Multidrug resistance efflux transporter EmrE"/>
    <property type="match status" value="1"/>
</dbReference>
<dbReference type="AlphaFoldDB" id="A0A4S4BF42"/>
<feature type="transmembrane region" description="Helical" evidence="7">
    <location>
        <begin position="54"/>
        <end position="75"/>
    </location>
</feature>
<comment type="subcellular location">
    <subcellularLocation>
        <location evidence="1">Cell membrane</location>
        <topology evidence="1">Multi-pass membrane protein</topology>
    </subcellularLocation>
</comment>
<sequence>MLWDRGHAGREGRRTIIRQWNYAAYACILAVVFLWGSAAAVGRYLGDTGTPLTLAVWRLALGFGLLLAIRAGIALKNRISKRGRQGSANQEPAKNRGPVGKWTRDCMPIWVAGIVGYGAMLWLFFAAARTTLASHLVLIMSMAPICTMLMSRLAGAPLRSGQYGAAAVSLVGVAVIASPSVPDATVSLEGDLLALLAMIAFSAYTVMTGRLGARTASLNLNLHAMAAGLVSLLAAYGIVGDGGGFGGILGGTSGKIGEGLGGELRGGLGGGFNGGLLENLLAVIQTPEQGLAIGYLGIASTGLAYLLYSLALARLPMGRVVPFIFLQPVVGVVLAAVWLGEALTIKAAIGMAAILGGLIWNHRLTLQPQPLLNRRTTTNEFPFH</sequence>